<dbReference type="EMBL" id="PEDP01000679">
    <property type="protein sequence ID" value="POS85229.1"/>
    <property type="molecule type" value="Genomic_DNA"/>
</dbReference>
<sequence>MLNSLENSLVTYEDLAEIEQEFDDVEKEIIRQEIILSSPVYSRRNAVISKIPNFWPLVFEQAPPEIDQHIQMGDGALLLGALTSLSVTRFEPEVDPRSVLIKFEFSENKYFEDKVLEKKFWWRTARNRSWCGLVSEAVAIKWKSPEVDLTEGLLDLVLAAESSIASKPPSEEDTKREKTKLSLTDAQKKLQQNIQTKGINGISFFNWFGFIGNRISAKESAEAEEARRNKSVIDSSTNVDENNDDNGDDDDLEIFPDGGELAMAISEDLWPDAIKYFTQAQEQDIVSDEDFESTDEEDKAIDFEFEDEEEKNRVAKKRKPN</sequence>
<evidence type="ECO:0000256" key="1">
    <source>
        <dbReference type="ARBA" id="ARBA00009947"/>
    </source>
</evidence>
<evidence type="ECO:0000256" key="2">
    <source>
        <dbReference type="RuleBase" id="RU003876"/>
    </source>
</evidence>
<dbReference type="InterPro" id="IPR002164">
    <property type="entry name" value="NAP_family"/>
</dbReference>
<gene>
    <name evidence="4" type="ORF">EPUL_003211</name>
</gene>
<feature type="region of interest" description="Disordered" evidence="3">
    <location>
        <begin position="221"/>
        <end position="250"/>
    </location>
</feature>
<accession>A0A2S4PT66</accession>
<dbReference type="AlphaFoldDB" id="A0A2S4PT66"/>
<dbReference type="GO" id="GO:0006334">
    <property type="term" value="P:nucleosome assembly"/>
    <property type="evidence" value="ECO:0007669"/>
    <property type="project" value="InterPro"/>
</dbReference>
<dbReference type="InterPro" id="IPR037231">
    <property type="entry name" value="NAP-like_sf"/>
</dbReference>
<feature type="compositionally biased region" description="Acidic residues" evidence="3">
    <location>
        <begin position="285"/>
        <end position="309"/>
    </location>
</feature>
<evidence type="ECO:0000313" key="4">
    <source>
        <dbReference type="EMBL" id="POS85229.1"/>
    </source>
</evidence>
<feature type="compositionally biased region" description="Acidic residues" evidence="3">
    <location>
        <begin position="241"/>
        <end position="250"/>
    </location>
</feature>
<keyword evidence="5" id="KW-1185">Reference proteome</keyword>
<dbReference type="SUPFAM" id="SSF143113">
    <property type="entry name" value="NAP-like"/>
    <property type="match status" value="1"/>
</dbReference>
<organism evidence="4 5">
    <name type="scientific">Erysiphe pulchra</name>
    <dbReference type="NCBI Taxonomy" id="225359"/>
    <lineage>
        <taxon>Eukaryota</taxon>
        <taxon>Fungi</taxon>
        <taxon>Dikarya</taxon>
        <taxon>Ascomycota</taxon>
        <taxon>Pezizomycotina</taxon>
        <taxon>Leotiomycetes</taxon>
        <taxon>Erysiphales</taxon>
        <taxon>Erysiphaceae</taxon>
        <taxon>Erysiphe</taxon>
    </lineage>
</organism>
<dbReference type="Pfam" id="PF00956">
    <property type="entry name" value="NAP"/>
    <property type="match status" value="1"/>
</dbReference>
<dbReference type="Gene3D" id="3.30.1120.90">
    <property type="entry name" value="Nucleosome assembly protein"/>
    <property type="match status" value="1"/>
</dbReference>
<protein>
    <recommendedName>
        <fullName evidence="6">Nap family protein</fullName>
    </recommendedName>
</protein>
<reference evidence="4 5" key="1">
    <citation type="submission" date="2017-10" db="EMBL/GenBank/DDBJ databases">
        <title>Development of genomic resources for the powdery mildew, Erysiphe pulchra.</title>
        <authorList>
            <person name="Wadl P.A."/>
            <person name="Mack B.M."/>
            <person name="Moore G."/>
            <person name="Beltz S.B."/>
        </authorList>
    </citation>
    <scope>NUCLEOTIDE SEQUENCE [LARGE SCALE GENOMIC DNA]</scope>
    <source>
        <strain evidence="4">Cflorida</strain>
    </source>
</reference>
<comment type="similarity">
    <text evidence="1 2">Belongs to the nucleosome assembly protein (NAP) family.</text>
</comment>
<evidence type="ECO:0000256" key="3">
    <source>
        <dbReference type="SAM" id="MobiDB-lite"/>
    </source>
</evidence>
<dbReference type="OrthoDB" id="19419at2759"/>
<dbReference type="GO" id="GO:0005634">
    <property type="term" value="C:nucleus"/>
    <property type="evidence" value="ECO:0007669"/>
    <property type="project" value="InterPro"/>
</dbReference>
<dbReference type="PANTHER" id="PTHR11875">
    <property type="entry name" value="TESTIS-SPECIFIC Y-ENCODED PROTEIN"/>
    <property type="match status" value="1"/>
</dbReference>
<evidence type="ECO:0000313" key="5">
    <source>
        <dbReference type="Proteomes" id="UP000237438"/>
    </source>
</evidence>
<feature type="region of interest" description="Disordered" evidence="3">
    <location>
        <begin position="281"/>
        <end position="321"/>
    </location>
</feature>
<proteinExistence type="inferred from homology"/>
<comment type="caution">
    <text evidence="4">The sequence shown here is derived from an EMBL/GenBank/DDBJ whole genome shotgun (WGS) entry which is preliminary data.</text>
</comment>
<dbReference type="Proteomes" id="UP000237438">
    <property type="component" value="Unassembled WGS sequence"/>
</dbReference>
<dbReference type="STRING" id="225359.A0A2S4PT66"/>
<evidence type="ECO:0008006" key="6">
    <source>
        <dbReference type="Google" id="ProtNLM"/>
    </source>
</evidence>
<name>A0A2S4PT66_9PEZI</name>